<dbReference type="InterPro" id="IPR003672">
    <property type="entry name" value="CobN/Mg_chltase"/>
</dbReference>
<dbReference type="RefSeq" id="WP_304375210.1">
    <property type="nucleotide sequence ID" value="NZ_JAUOZU010000005.1"/>
</dbReference>
<name>A0ABT8YIN3_9HYPH</name>
<dbReference type="EMBL" id="JAUOZU010000005">
    <property type="protein sequence ID" value="MDO6963292.1"/>
    <property type="molecule type" value="Genomic_DNA"/>
</dbReference>
<comment type="caution">
    <text evidence="3">The sequence shown here is derived from an EMBL/GenBank/DDBJ whole genome shotgun (WGS) entry which is preliminary data.</text>
</comment>
<organism evidence="3 4">
    <name type="scientific">Rhizobium alvei</name>
    <dbReference type="NCBI Taxonomy" id="1132659"/>
    <lineage>
        <taxon>Bacteria</taxon>
        <taxon>Pseudomonadati</taxon>
        <taxon>Pseudomonadota</taxon>
        <taxon>Alphaproteobacteria</taxon>
        <taxon>Hyphomicrobiales</taxon>
        <taxon>Rhizobiaceae</taxon>
        <taxon>Rhizobium/Agrobacterium group</taxon>
        <taxon>Rhizobium</taxon>
    </lineage>
</organism>
<dbReference type="Proteomes" id="UP001174932">
    <property type="component" value="Unassembled WGS sequence"/>
</dbReference>
<feature type="domain" description="CobN/magnesium chelatase" evidence="2">
    <location>
        <begin position="136"/>
        <end position="1246"/>
    </location>
</feature>
<dbReference type="CDD" id="cd10150">
    <property type="entry name" value="CobN_like"/>
    <property type="match status" value="1"/>
</dbReference>
<reference evidence="3" key="2">
    <citation type="submission" date="2023-07" db="EMBL/GenBank/DDBJ databases">
        <authorList>
            <person name="Shen H."/>
        </authorList>
    </citation>
    <scope>NUCLEOTIDE SEQUENCE</scope>
    <source>
        <strain evidence="3">TNR-22</strain>
    </source>
</reference>
<evidence type="ECO:0000259" key="2">
    <source>
        <dbReference type="Pfam" id="PF02514"/>
    </source>
</evidence>
<dbReference type="PANTHER" id="PTHR44119:SF4">
    <property type="entry name" value="AEROBIC COBALTOCHELATASE SUBUNIT COBN"/>
    <property type="match status" value="1"/>
</dbReference>
<accession>A0ABT8YIN3</accession>
<protein>
    <recommendedName>
        <fullName evidence="1">Cobaltochelatase subunit CobN</fullName>
        <ecNumber evidence="1">6.6.1.2</ecNumber>
    </recommendedName>
</protein>
<evidence type="ECO:0000313" key="3">
    <source>
        <dbReference type="EMBL" id="MDO6963292.1"/>
    </source>
</evidence>
<dbReference type="NCBIfam" id="TIGR02257">
    <property type="entry name" value="cobalto_cobN"/>
    <property type="match status" value="1"/>
</dbReference>
<evidence type="ECO:0000313" key="4">
    <source>
        <dbReference type="Proteomes" id="UP001174932"/>
    </source>
</evidence>
<proteinExistence type="predicted"/>
<keyword evidence="4" id="KW-1185">Reference proteome</keyword>
<dbReference type="Pfam" id="PF02514">
    <property type="entry name" value="CobN-Mg_chel"/>
    <property type="match status" value="1"/>
</dbReference>
<dbReference type="PANTHER" id="PTHR44119">
    <property type="entry name" value="MAGNESIUM-CHELATASE SUBUNIT CHLH, CHLOROPLASTIC"/>
    <property type="match status" value="1"/>
</dbReference>
<dbReference type="EC" id="6.6.1.2" evidence="1"/>
<sequence>MHLLLAQKGSLSDSEEASDLGQSPGEVIFLSAADTEIASVAAATGSGRHSWRLVNLGSLKHPMSIDLWIDKTARHSRLVVLRALGGYGYFTYLIEALMGASQRYGFQFVALAGDDRPDKGLDAWTTLSPDDGTALWSYLVEAGPENAGRFVSYAEALVAGSEKPEPARKLDKAGIWWPGRGVISEDDWIGLRGETKRPLAVITFYRALIQSGQTEAVEALIASLISRELDVLPIFVASLKEPVSAKTIRTLFAAHGPDVVLNATSFAVVSPGAAKSGTVLDETGAQVLQVVFSGMTRAGWEEASMGFGARDLAMNVALPEVDGRVLTRAVSFKRAARFDERTEVNIVGPEPDAGRIEFVAEQASRWARLRHKPNDEKRIALILANYPNRDGRLGNGVGLDTPAGAVEVLRSMANEGYRTGDLPTDGDGFIRYLMDGPTNAARDGREIRETLSLSLYKAFFARLPVQIQDEVTARWGAPEADPYFSDDCFALPLARMGNVLVGIQPARGYNIDPKETYHSPDLVPPHGYFAFYAFLRETFGADAVIHMGKHGNMEWLPGKAMALSECCYPEAVFGPLPHLYPFIVNDPGEGTQAKRRSSAVIIDHLTPPLTRAESYGYLKDLEALVDEYFQAQGTDPRRLKRLKQQILDLATDTGLGDDVGITGLDEDQALQKLDAWLCDLKELQIRDGLHVFGIAPVGRLLTDLTVALARSPRGDGQGANASLQRAIAADLFASVGHSHPLAATEASSSAAPFDPLDCDMAAPWIGPRPDILAEQTDALWRSNGDTVERIEILAHRLVAGEVACPEDWAATRAVLEEVELRLKPSIAACGEAEITALLDGLSGRFVSPGPSGAPTRGRPDVLPTGRNFYSVDTRSVPTPTAWELGRKSAEQLVTRYVQDHGDWPTSFGITAWGTSNMRTGGDDIAQALALIGAKPTWDMGSARVTGYEITPIAILGRPRVDVTLRISGFFRDAFPEQIALFDKAVRAIGALDEDAADNPIAARMKREAAEIAVRNEADAALATRRAGYRVFGSKPGAYGAGLQALMDEGIWEDRAQLADSFVEWGGYAYGAEDEGKAERDLFEARLKTVEAVVQNQDNREHDLLDSDDYYQFEGGMAAAAEHLSGNRPAIYHNDHSRPEKPVIRSLDEEIARVMRGRVVNPKWISGAMRHGYKGAAEIAATVDFMFAFAATTGSVKSHHFEAAYQAFLMDEAVLGFLKDKNPAALAEIAAKLMDALDRKLWAPRSNSARFELEDMIRVAT</sequence>
<dbReference type="GO" id="GO:0051116">
    <property type="term" value="F:cobaltochelatase activity"/>
    <property type="evidence" value="ECO:0007669"/>
    <property type="project" value="UniProtKB-EC"/>
</dbReference>
<keyword evidence="3" id="KW-0436">Ligase</keyword>
<reference evidence="3" key="1">
    <citation type="journal article" date="2015" name="Int. J. Syst. Evol. Microbiol.">
        <title>Rhizobium alvei sp. nov., isolated from a freshwater river.</title>
        <authorList>
            <person name="Sheu S.Y."/>
            <person name="Huang H.W."/>
            <person name="Young C.C."/>
            <person name="Chen W.M."/>
        </authorList>
    </citation>
    <scope>NUCLEOTIDE SEQUENCE</scope>
    <source>
        <strain evidence="3">TNR-22</strain>
    </source>
</reference>
<gene>
    <name evidence="3" type="primary">cobN</name>
    <name evidence="3" type="ORF">Q4481_04940</name>
</gene>
<dbReference type="InterPro" id="IPR011953">
    <property type="entry name" value="Cobalto_CobN"/>
</dbReference>
<evidence type="ECO:0000256" key="1">
    <source>
        <dbReference type="NCBIfam" id="TIGR02257"/>
    </source>
</evidence>